<gene>
    <name evidence="1" type="ORF">S01H1_63741</name>
</gene>
<dbReference type="EMBL" id="BARS01041973">
    <property type="protein sequence ID" value="GAG38028.1"/>
    <property type="molecule type" value="Genomic_DNA"/>
</dbReference>
<sequence>PYGDHIIAPDSSWENYKYYRNKLEIIINSTKVL</sequence>
<reference evidence="1" key="1">
    <citation type="journal article" date="2014" name="Front. Microbiol.">
        <title>High frequency of phylogenetically diverse reductive dehalogenase-homologous genes in deep subseafloor sedimentary metagenomes.</title>
        <authorList>
            <person name="Kawai M."/>
            <person name="Futagami T."/>
            <person name="Toyoda A."/>
            <person name="Takaki Y."/>
            <person name="Nishi S."/>
            <person name="Hori S."/>
            <person name="Arai W."/>
            <person name="Tsubouchi T."/>
            <person name="Morono Y."/>
            <person name="Uchiyama I."/>
            <person name="Ito T."/>
            <person name="Fujiyama A."/>
            <person name="Inagaki F."/>
            <person name="Takami H."/>
        </authorList>
    </citation>
    <scope>NUCLEOTIDE SEQUENCE</scope>
    <source>
        <strain evidence="1">Expedition CK06-06</strain>
    </source>
</reference>
<proteinExistence type="predicted"/>
<comment type="caution">
    <text evidence="1">The sequence shown here is derived from an EMBL/GenBank/DDBJ whole genome shotgun (WGS) entry which is preliminary data.</text>
</comment>
<accession>X0XN21</accession>
<evidence type="ECO:0000313" key="1">
    <source>
        <dbReference type="EMBL" id="GAG38028.1"/>
    </source>
</evidence>
<name>X0XN21_9ZZZZ</name>
<feature type="non-terminal residue" evidence="1">
    <location>
        <position position="1"/>
    </location>
</feature>
<protein>
    <submittedName>
        <fullName evidence="1">Uncharacterized protein</fullName>
    </submittedName>
</protein>
<organism evidence="1">
    <name type="scientific">marine sediment metagenome</name>
    <dbReference type="NCBI Taxonomy" id="412755"/>
    <lineage>
        <taxon>unclassified sequences</taxon>
        <taxon>metagenomes</taxon>
        <taxon>ecological metagenomes</taxon>
    </lineage>
</organism>
<dbReference type="AlphaFoldDB" id="X0XN21"/>